<comment type="similarity">
    <text evidence="1">Belongs to the peptidase M14 family.</text>
</comment>
<reference evidence="4 5" key="1">
    <citation type="submission" date="2019-02" db="EMBL/GenBank/DDBJ databases">
        <title>Prokaryotic population dynamics and viral predation in marine succession experiment using metagenomics: the confinement effect.</title>
        <authorList>
            <person name="Haro-Moreno J.M."/>
            <person name="Rodriguez-Valera F."/>
            <person name="Lopez-Perez M."/>
        </authorList>
    </citation>
    <scope>NUCLEOTIDE SEQUENCE [LARGE SCALE GENOMIC DNA]</scope>
    <source>
        <strain evidence="4">MED-G161</strain>
    </source>
</reference>
<dbReference type="SUPFAM" id="SSF52317">
    <property type="entry name" value="Class I glutamine amidotransferase-like"/>
    <property type="match status" value="1"/>
</dbReference>
<proteinExistence type="inferred from homology"/>
<dbReference type="Pfam" id="PF00246">
    <property type="entry name" value="Peptidase_M14"/>
    <property type="match status" value="1"/>
</dbReference>
<evidence type="ECO:0000256" key="1">
    <source>
        <dbReference type="PROSITE-ProRule" id="PRU01379"/>
    </source>
</evidence>
<dbReference type="AlphaFoldDB" id="A0A520MSU0"/>
<sequence length="947" mass="107639">MKKLLLTFLIPLNIFASDLQIPTFNSDLEYSNPILDGNYIQTITKPDTILGFEVGTRVATPLQITNSLMKWADESNRLQIVEYARSHEDRPLFAVYISTPENLANLETIESNILLLSDSRKINDRQAKEIVDSLPAVAWMSYSIHGNETSGADAALASIYHLIASEDKDVLEMLDNMIVIIDPLMNPDGRDRFAKSLEQYRGTAPNVDDQSLLHSGDWPYGRTNHYFFDLNRDFYFLTQPETKGRVALINKWRPQLMIDGHEMGPQDTFLMGPPREPINKNIDLDIKKWGDVFAEDQAKAFDDRDWRYYTGEWFENLYPGYSNYSEYRGSVHILYEQSRMAEDGVRRPEGTVQTYKESVHHMYISTMANLKTLQLNSKEMYKDYWDGRKYNVSSQSEYANKYYVILPTDNLGRLNTFISKLEAQEIEIYTNTNPIKVSNIINQIGDTEEEYIIPEGSLIVPNRQPDAPLIAAILEFDAKINDSVLIEERQKVLKNGSSVMYDATAWNLTMMYGLPAITINQPIREDLVYWENKNIIEILNNDAIGWSVNGNDDRSVAFAARLMEQNINVRILDKETKFLDQVLTRGSIFVTKVDNPKNDKLLSIINSTLLGLNISASSVLTGYGKGDLPDWGGEHFRLLTKPQIALLGQSNFNSYDVGSSWWTLDKNLGIRHSQINSSFITYADLRRYNTIIMPDGNRVLSENEIEVLNDWIKQGGTLIAHDNSSSIIASKNGLGSVTKIQDSLDKSIDFDIDLQREWLADKDNIDFDQVNSNTLNYKTDYPWDMDKRTITDEELIRRDNWQSKFMPSGAFVVGRVDNTHWLSFGTPDVLPILYSKQPVLMTSNRAEAVVRIGSIEPNNGSEIKQLNWSTIPADHDIKVRISGLVWPEASEKIANSAYLTREQIGNGQLILFSGQPNFRGSTRGTSRLWLNAVVYGAGLGTTPRINL</sequence>
<gene>
    <name evidence="4" type="ORF">EVA94_02840</name>
</gene>
<feature type="signal peptide" evidence="2">
    <location>
        <begin position="1"/>
        <end position="16"/>
    </location>
</feature>
<dbReference type="PROSITE" id="PS52035">
    <property type="entry name" value="PEPTIDASE_M14"/>
    <property type="match status" value="1"/>
</dbReference>
<dbReference type="GO" id="GO:0004181">
    <property type="term" value="F:metallocarboxypeptidase activity"/>
    <property type="evidence" value="ECO:0007669"/>
    <property type="project" value="InterPro"/>
</dbReference>
<evidence type="ECO:0000313" key="5">
    <source>
        <dbReference type="Proteomes" id="UP000315498"/>
    </source>
</evidence>
<dbReference type="Gene3D" id="3.40.630.10">
    <property type="entry name" value="Zn peptidases"/>
    <property type="match status" value="1"/>
</dbReference>
<evidence type="ECO:0000259" key="3">
    <source>
        <dbReference type="PROSITE" id="PS52035"/>
    </source>
</evidence>
<feature type="domain" description="Peptidase M14" evidence="3">
    <location>
        <begin position="58"/>
        <end position="370"/>
    </location>
</feature>
<organism evidence="4 5">
    <name type="scientific">SAR86 cluster bacterium</name>
    <dbReference type="NCBI Taxonomy" id="2030880"/>
    <lineage>
        <taxon>Bacteria</taxon>
        <taxon>Pseudomonadati</taxon>
        <taxon>Pseudomonadota</taxon>
        <taxon>Gammaproteobacteria</taxon>
        <taxon>SAR86 cluster</taxon>
    </lineage>
</organism>
<dbReference type="GO" id="GO:0006508">
    <property type="term" value="P:proteolysis"/>
    <property type="evidence" value="ECO:0007669"/>
    <property type="project" value="InterPro"/>
</dbReference>
<evidence type="ECO:0000256" key="2">
    <source>
        <dbReference type="SAM" id="SignalP"/>
    </source>
</evidence>
<comment type="caution">
    <text evidence="1">Lacks conserved residue(s) required for the propagation of feature annotation.</text>
</comment>
<dbReference type="CDD" id="cd03143">
    <property type="entry name" value="A4_beta-galactosidase_middle_domain"/>
    <property type="match status" value="1"/>
</dbReference>
<evidence type="ECO:0000313" key="4">
    <source>
        <dbReference type="EMBL" id="RZO24257.1"/>
    </source>
</evidence>
<dbReference type="InterPro" id="IPR029062">
    <property type="entry name" value="Class_I_gatase-like"/>
</dbReference>
<protein>
    <submittedName>
        <fullName evidence="4">Peptidase</fullName>
    </submittedName>
</protein>
<dbReference type="InterPro" id="IPR000834">
    <property type="entry name" value="Peptidase_M14"/>
</dbReference>
<name>A0A520MSU0_9GAMM</name>
<dbReference type="SUPFAM" id="SSF53187">
    <property type="entry name" value="Zn-dependent exopeptidases"/>
    <property type="match status" value="1"/>
</dbReference>
<dbReference type="Gene3D" id="3.40.50.880">
    <property type="match status" value="1"/>
</dbReference>
<keyword evidence="2" id="KW-0732">Signal</keyword>
<dbReference type="EMBL" id="SHBG01000023">
    <property type="protein sequence ID" value="RZO24257.1"/>
    <property type="molecule type" value="Genomic_DNA"/>
</dbReference>
<accession>A0A520MSU0</accession>
<feature type="chain" id="PRO_5022119788" evidence="2">
    <location>
        <begin position="17"/>
        <end position="947"/>
    </location>
</feature>
<dbReference type="GO" id="GO:0008270">
    <property type="term" value="F:zinc ion binding"/>
    <property type="evidence" value="ECO:0007669"/>
    <property type="project" value="InterPro"/>
</dbReference>
<comment type="caution">
    <text evidence="4">The sequence shown here is derived from an EMBL/GenBank/DDBJ whole genome shotgun (WGS) entry which is preliminary data.</text>
</comment>
<dbReference type="Proteomes" id="UP000315498">
    <property type="component" value="Unassembled WGS sequence"/>
</dbReference>